<dbReference type="GO" id="GO:0004540">
    <property type="term" value="F:RNA nuclease activity"/>
    <property type="evidence" value="ECO:0007669"/>
    <property type="project" value="InterPro"/>
</dbReference>
<dbReference type="PANTHER" id="PTHR34139">
    <property type="entry name" value="UPF0331 PROTEIN MJ0127"/>
    <property type="match status" value="1"/>
</dbReference>
<dbReference type="GO" id="GO:0016787">
    <property type="term" value="F:hydrolase activity"/>
    <property type="evidence" value="ECO:0007669"/>
    <property type="project" value="UniProtKB-KW"/>
</dbReference>
<evidence type="ECO:0000313" key="7">
    <source>
        <dbReference type="Proteomes" id="UP000028181"/>
    </source>
</evidence>
<dbReference type="PANTHER" id="PTHR34139:SF1">
    <property type="entry name" value="RNASE MJ1380-RELATED"/>
    <property type="match status" value="1"/>
</dbReference>
<accession>A0A068SST0</accession>
<keyword evidence="7" id="KW-1185">Reference proteome</keyword>
<dbReference type="SUPFAM" id="SSF81593">
    <property type="entry name" value="Nucleotidyltransferase substrate binding subunit/domain"/>
    <property type="match status" value="1"/>
</dbReference>
<dbReference type="Proteomes" id="UP000028181">
    <property type="component" value="Chromosome I"/>
</dbReference>
<dbReference type="HOGENOM" id="CLU_142825_3_0_5"/>
<name>A0A068SST0_NEOGA</name>
<dbReference type="InterPro" id="IPR051813">
    <property type="entry name" value="HepT_RNase_toxin"/>
</dbReference>
<dbReference type="RefSeq" id="WP_038588729.1">
    <property type="nucleotide sequence ID" value="NZ_HG938353.1"/>
</dbReference>
<protein>
    <submittedName>
        <fullName evidence="6">PF01934 family protein</fullName>
    </submittedName>
</protein>
<dbReference type="OrthoDB" id="4829434at2"/>
<evidence type="ECO:0000313" key="6">
    <source>
        <dbReference type="EMBL" id="CDN48889.1"/>
    </source>
</evidence>
<evidence type="ECO:0000256" key="5">
    <source>
        <dbReference type="ARBA" id="ARBA00022801"/>
    </source>
</evidence>
<gene>
    <name evidence="6" type="ORF">RG540_CH27230</name>
</gene>
<evidence type="ECO:0000256" key="3">
    <source>
        <dbReference type="ARBA" id="ARBA00022722"/>
    </source>
</evidence>
<keyword evidence="3" id="KW-0540">Nuclease</keyword>
<keyword evidence="2" id="KW-1277">Toxin-antitoxin system</keyword>
<dbReference type="KEGG" id="ngg:RG540_CH27230"/>
<dbReference type="PATRIC" id="fig|1028800.3.peg.2753"/>
<evidence type="ECO:0000256" key="2">
    <source>
        <dbReference type="ARBA" id="ARBA00022649"/>
    </source>
</evidence>
<reference evidence="7" key="1">
    <citation type="journal article" date="2014" name="BMC Genomics">
        <title>Genome sequencing of two Neorhizobium galegae strains reveals a noeT gene responsible for the unusual acetylation of the nodulation factors.</title>
        <authorList>
            <person name="Osterman J."/>
            <person name="Marsh J."/>
            <person name="Laine P.K."/>
            <person name="Zeng Z."/>
            <person name="Alatalo E."/>
            <person name="Sullivan J.T."/>
            <person name="Young J.P."/>
            <person name="Thomas-Oates J."/>
            <person name="Paulin L."/>
            <person name="Lindstrom K."/>
        </authorList>
    </citation>
    <scope>NUCLEOTIDE SEQUENCE [LARGE SCALE GENOMIC DNA]</scope>
    <source>
        <strain evidence="7">HAMBI 540</strain>
    </source>
</reference>
<organism evidence="6 7">
    <name type="scientific">Neorhizobium galegae bv. orientalis str. HAMBI 540</name>
    <dbReference type="NCBI Taxonomy" id="1028800"/>
    <lineage>
        <taxon>Bacteria</taxon>
        <taxon>Pseudomonadati</taxon>
        <taxon>Pseudomonadota</taxon>
        <taxon>Alphaproteobacteria</taxon>
        <taxon>Hyphomicrobiales</taxon>
        <taxon>Rhizobiaceae</taxon>
        <taxon>Rhizobium/Agrobacterium group</taxon>
        <taxon>Neorhizobium</taxon>
    </lineage>
</organism>
<proteinExistence type="predicted"/>
<dbReference type="EMBL" id="HG938353">
    <property type="protein sequence ID" value="CDN48889.1"/>
    <property type="molecule type" value="Genomic_DNA"/>
</dbReference>
<dbReference type="InterPro" id="IPR008201">
    <property type="entry name" value="HepT-like"/>
</dbReference>
<keyword evidence="4" id="KW-0547">Nucleotide-binding</keyword>
<evidence type="ECO:0000256" key="1">
    <source>
        <dbReference type="ARBA" id="ARBA00022553"/>
    </source>
</evidence>
<dbReference type="AlphaFoldDB" id="A0A068SST0"/>
<dbReference type="Pfam" id="PF01934">
    <property type="entry name" value="HepT-like"/>
    <property type="match status" value="1"/>
</dbReference>
<sequence length="120" mass="14105">MSAERLEAYLDRMVVTGNKAVRYVSGLDREAFRLDEIKQDAVIANIMAIGECATKLMERFPDFVVEHPEIPWKDIRDMRNRIAHQYFHLDIDTVWLTVDRMIPELLSQLDSLRNWRAQGE</sequence>
<dbReference type="GO" id="GO:0110001">
    <property type="term" value="C:toxin-antitoxin complex"/>
    <property type="evidence" value="ECO:0007669"/>
    <property type="project" value="InterPro"/>
</dbReference>
<dbReference type="GO" id="GO:0000166">
    <property type="term" value="F:nucleotide binding"/>
    <property type="evidence" value="ECO:0007669"/>
    <property type="project" value="UniProtKB-KW"/>
</dbReference>
<evidence type="ECO:0000256" key="4">
    <source>
        <dbReference type="ARBA" id="ARBA00022741"/>
    </source>
</evidence>
<dbReference type="eggNOG" id="COG2361">
    <property type="taxonomic scope" value="Bacteria"/>
</dbReference>
<keyword evidence="1" id="KW-0597">Phosphoprotein</keyword>
<dbReference type="GeneID" id="24257719"/>
<keyword evidence="5" id="KW-0378">Hydrolase</keyword>